<keyword evidence="1" id="KW-0472">Membrane</keyword>
<comment type="caution">
    <text evidence="2">The sequence shown here is derived from an EMBL/GenBank/DDBJ whole genome shotgun (WGS) entry which is preliminary data.</text>
</comment>
<sequence>MPARHRDARTPTVALVIGGTAGALLRYAVATAWPQPKQLWVATTVTAAVAFAVAGFIVASGAMSTVRATLFGLCASAASLSAWSVLTISQPPTLSIAFLIGVPAAALAGLLCGLLAARVAAR</sequence>
<proteinExistence type="predicted"/>
<keyword evidence="1" id="KW-1133">Transmembrane helix</keyword>
<dbReference type="OrthoDB" id="4638702at2"/>
<dbReference type="EMBL" id="LAUZ02000005">
    <property type="protein sequence ID" value="KKF02458.1"/>
    <property type="molecule type" value="Genomic_DNA"/>
</dbReference>
<evidence type="ECO:0000256" key="1">
    <source>
        <dbReference type="SAM" id="Phobius"/>
    </source>
</evidence>
<keyword evidence="3" id="KW-1185">Reference proteome</keyword>
<protein>
    <submittedName>
        <fullName evidence="2">Chromosome condensation protein CrcB</fullName>
    </submittedName>
</protein>
<organism evidence="2 3">
    <name type="scientific">Mycolicibacterium obuense</name>
    <dbReference type="NCBI Taxonomy" id="1807"/>
    <lineage>
        <taxon>Bacteria</taxon>
        <taxon>Bacillati</taxon>
        <taxon>Actinomycetota</taxon>
        <taxon>Actinomycetes</taxon>
        <taxon>Mycobacteriales</taxon>
        <taxon>Mycobacteriaceae</taxon>
        <taxon>Mycolicibacterium</taxon>
    </lineage>
</organism>
<feature type="transmembrane region" description="Helical" evidence="1">
    <location>
        <begin position="94"/>
        <end position="117"/>
    </location>
</feature>
<dbReference type="Proteomes" id="UP000034150">
    <property type="component" value="Unassembled WGS sequence"/>
</dbReference>
<evidence type="ECO:0000313" key="2">
    <source>
        <dbReference type="EMBL" id="KKF02458.1"/>
    </source>
</evidence>
<dbReference type="STRING" id="1807.MOBUDSM44075_00919"/>
<reference evidence="2 3" key="1">
    <citation type="journal article" date="2015" name="Genome Announc.">
        <title>Draft Genome Sequence of Mycobacterium obuense Strain UC1, Isolated from Patient Sputum.</title>
        <authorList>
            <person name="Greninger A.L."/>
            <person name="Cunningham G."/>
            <person name="Hsu E.D."/>
            <person name="Yu J.M."/>
            <person name="Chiu C.Y."/>
            <person name="Miller S."/>
        </authorList>
    </citation>
    <scope>NUCLEOTIDE SEQUENCE [LARGE SCALE GENOMIC DNA]</scope>
    <source>
        <strain evidence="2 3">UC1</strain>
    </source>
</reference>
<accession>A0A0M2K0P9</accession>
<dbReference type="RefSeq" id="WP_046362523.1">
    <property type="nucleotide sequence ID" value="NZ_LAUZ02000005.1"/>
</dbReference>
<gene>
    <name evidence="2" type="ORF">WN67_08180</name>
</gene>
<keyword evidence="1" id="KW-0812">Transmembrane</keyword>
<feature type="transmembrane region" description="Helical" evidence="1">
    <location>
        <begin position="70"/>
        <end position="88"/>
    </location>
</feature>
<name>A0A0M2K0P9_9MYCO</name>
<feature type="transmembrane region" description="Helical" evidence="1">
    <location>
        <begin position="12"/>
        <end position="33"/>
    </location>
</feature>
<dbReference type="PATRIC" id="fig|1807.13.peg.685"/>
<feature type="transmembrane region" description="Helical" evidence="1">
    <location>
        <begin position="39"/>
        <end position="58"/>
    </location>
</feature>
<dbReference type="AlphaFoldDB" id="A0A0M2K0P9"/>
<evidence type="ECO:0000313" key="3">
    <source>
        <dbReference type="Proteomes" id="UP000034150"/>
    </source>
</evidence>